<evidence type="ECO:0000256" key="11">
    <source>
        <dbReference type="PROSITE-ProRule" id="PRU00421"/>
    </source>
</evidence>
<evidence type="ECO:0000259" key="13">
    <source>
        <dbReference type="PROSITE" id="PS51098"/>
    </source>
</evidence>
<dbReference type="PANTHER" id="PTHR30175">
    <property type="entry name" value="PHOSPHOTRANSFERASE SYSTEM TRANSPORT PROTEIN"/>
    <property type="match status" value="1"/>
</dbReference>
<feature type="transmembrane region" description="Helical" evidence="12">
    <location>
        <begin position="253"/>
        <end position="275"/>
    </location>
</feature>
<dbReference type="PANTHER" id="PTHR30175:SF1">
    <property type="entry name" value="PTS SYSTEM ARBUTIN-, CELLOBIOSE-, AND SALICIN-SPECIFIC EIIBC COMPONENT-RELATED"/>
    <property type="match status" value="1"/>
</dbReference>
<dbReference type="InterPro" id="IPR013013">
    <property type="entry name" value="PTS_EIIC_1"/>
</dbReference>
<evidence type="ECO:0000259" key="14">
    <source>
        <dbReference type="PROSITE" id="PS51103"/>
    </source>
</evidence>
<keyword evidence="9 12" id="KW-1133">Transmembrane helix</keyword>
<evidence type="ECO:0000256" key="8">
    <source>
        <dbReference type="ARBA" id="ARBA00022777"/>
    </source>
</evidence>
<accession>A0A0R1PI63</accession>
<feature type="domain" description="PTS EIIC type-1" evidence="14">
    <location>
        <begin position="115"/>
        <end position="463"/>
    </location>
</feature>
<keyword evidence="10 12" id="KW-0472">Membrane</keyword>
<feature type="domain" description="PTS EIIB type-1" evidence="13">
    <location>
        <begin position="4"/>
        <end position="86"/>
    </location>
</feature>
<keyword evidence="2" id="KW-0813">Transport</keyword>
<dbReference type="PROSITE" id="PS51098">
    <property type="entry name" value="PTS_EIIB_TYPE_1"/>
    <property type="match status" value="1"/>
</dbReference>
<dbReference type="GO" id="GO:0008982">
    <property type="term" value="F:protein-N(PI)-phosphohistidine-sugar phosphotransferase activity"/>
    <property type="evidence" value="ECO:0007669"/>
    <property type="project" value="InterPro"/>
</dbReference>
<dbReference type="EMBL" id="AZES01000026">
    <property type="protein sequence ID" value="KRL31852.1"/>
    <property type="molecule type" value="Genomic_DNA"/>
</dbReference>
<dbReference type="RefSeq" id="WP_056955743.1">
    <property type="nucleotide sequence ID" value="NZ_AZES01000026.1"/>
</dbReference>
<dbReference type="Pfam" id="PF00367">
    <property type="entry name" value="PTS_EIIB"/>
    <property type="match status" value="1"/>
</dbReference>
<dbReference type="GO" id="GO:0009401">
    <property type="term" value="P:phosphoenolpyruvate-dependent sugar phosphotransferase system"/>
    <property type="evidence" value="ECO:0007669"/>
    <property type="project" value="UniProtKB-KW"/>
</dbReference>
<evidence type="ECO:0000256" key="7">
    <source>
        <dbReference type="ARBA" id="ARBA00022692"/>
    </source>
</evidence>
<keyword evidence="16" id="KW-1185">Reference proteome</keyword>
<evidence type="ECO:0000256" key="5">
    <source>
        <dbReference type="ARBA" id="ARBA00022679"/>
    </source>
</evidence>
<keyword evidence="6" id="KW-0598">Phosphotransferase system</keyword>
<dbReference type="InterPro" id="IPR018113">
    <property type="entry name" value="PTrfase_EIIB_Cys"/>
</dbReference>
<organism evidence="15 16">
    <name type="scientific">Companilactobacillus paralimentarius DSM 13238 = JCM 10415</name>
    <dbReference type="NCBI Taxonomy" id="1122151"/>
    <lineage>
        <taxon>Bacteria</taxon>
        <taxon>Bacillati</taxon>
        <taxon>Bacillota</taxon>
        <taxon>Bacilli</taxon>
        <taxon>Lactobacillales</taxon>
        <taxon>Lactobacillaceae</taxon>
        <taxon>Companilactobacillus</taxon>
    </lineage>
</organism>
<comment type="caution">
    <text evidence="15">The sequence shown here is derived from an EMBL/GenBank/DDBJ whole genome shotgun (WGS) entry which is preliminary data.</text>
</comment>
<feature type="transmembrane region" description="Helical" evidence="12">
    <location>
        <begin position="154"/>
        <end position="172"/>
    </location>
</feature>
<dbReference type="Gene3D" id="3.30.1360.60">
    <property type="entry name" value="Glucose permease domain IIB"/>
    <property type="match status" value="1"/>
</dbReference>
<dbReference type="InterPro" id="IPR003352">
    <property type="entry name" value="PTS_EIIC"/>
</dbReference>
<dbReference type="AlphaFoldDB" id="A0A0R1PI63"/>
<evidence type="ECO:0000313" key="16">
    <source>
        <dbReference type="Proteomes" id="UP000051908"/>
    </source>
</evidence>
<sequence>MSFEAEAQSIMEYIGGTSNIVSLTHCATRLRFVVHDKSKVNGQNIEKLNEVLKFLESGGQEQVVIGPKVESMYDAVMTLLDKDKGKGIVDENYSEEDLKDKKSLSFNNLINSVFSVLQATFTPILPAMAGVGLIKALSITLSGIGVFSAKAPTLMIFNGIYNAFFYFLPIIISISMARKFKVDIYVAAAIGASILEPTMIMKLIGVKGTSFLGIPFSMENYSSTVFPVLIAIPIYTLIYKFMKKRISSNYHTLLIPFISLLIMVPFIILIIGPIAVGLGDMISGLIMSLFSVAPILAGLLLGGLWEILVTFGLHWAIMPIVISNIATKGADSILACAGAATWAAIGIAIALIFKAKKDPELRSVMAAAIIPVLFAGITEPIVYGALLRYRKCMAYVIVAGAIGGAITAVVKGQITVMFFSILSLQTSINWIPMTIGGIVTAIIGFVLVMLFGYKGSNKNGIKD</sequence>
<evidence type="ECO:0000256" key="9">
    <source>
        <dbReference type="ARBA" id="ARBA00022989"/>
    </source>
</evidence>
<dbReference type="Proteomes" id="UP000051908">
    <property type="component" value="Unassembled WGS sequence"/>
</dbReference>
<dbReference type="GeneID" id="96667292"/>
<evidence type="ECO:0000256" key="3">
    <source>
        <dbReference type="ARBA" id="ARBA00022475"/>
    </source>
</evidence>
<dbReference type="PATRIC" id="fig|1122151.5.peg.1462"/>
<evidence type="ECO:0000256" key="12">
    <source>
        <dbReference type="SAM" id="Phobius"/>
    </source>
</evidence>
<feature type="transmembrane region" description="Helical" evidence="12">
    <location>
        <begin position="332"/>
        <end position="353"/>
    </location>
</feature>
<keyword evidence="8" id="KW-0418">Kinase</keyword>
<feature type="transmembrane region" description="Helical" evidence="12">
    <location>
        <begin position="393"/>
        <end position="410"/>
    </location>
</feature>
<keyword evidence="4" id="KW-0762">Sugar transport</keyword>
<feature type="transmembrane region" description="Helical" evidence="12">
    <location>
        <begin position="281"/>
        <end position="301"/>
    </location>
</feature>
<evidence type="ECO:0000256" key="10">
    <source>
        <dbReference type="ARBA" id="ARBA00023136"/>
    </source>
</evidence>
<dbReference type="InterPro" id="IPR036878">
    <property type="entry name" value="Glu_permease_IIB"/>
</dbReference>
<name>A0A0R1PI63_9LACO</name>
<dbReference type="CDD" id="cd00212">
    <property type="entry name" value="PTS_IIB_glc"/>
    <property type="match status" value="1"/>
</dbReference>
<feature type="transmembrane region" description="Helical" evidence="12">
    <location>
        <begin position="365"/>
        <end position="387"/>
    </location>
</feature>
<evidence type="ECO:0000256" key="2">
    <source>
        <dbReference type="ARBA" id="ARBA00022448"/>
    </source>
</evidence>
<dbReference type="PROSITE" id="PS51103">
    <property type="entry name" value="PTS_EIIC_TYPE_1"/>
    <property type="match status" value="1"/>
</dbReference>
<comment type="subcellular location">
    <subcellularLocation>
        <location evidence="1">Cell membrane</location>
        <topology evidence="1">Multi-pass membrane protein</topology>
    </subcellularLocation>
</comment>
<dbReference type="PROSITE" id="PS01035">
    <property type="entry name" value="PTS_EIIB_TYPE_1_CYS"/>
    <property type="match status" value="1"/>
</dbReference>
<dbReference type="InterPro" id="IPR050558">
    <property type="entry name" value="PTS_Sugar-Specific_Components"/>
</dbReference>
<dbReference type="InterPro" id="IPR001996">
    <property type="entry name" value="PTS_IIB_1"/>
</dbReference>
<evidence type="ECO:0000256" key="1">
    <source>
        <dbReference type="ARBA" id="ARBA00004651"/>
    </source>
</evidence>
<feature type="transmembrane region" description="Helical" evidence="12">
    <location>
        <begin position="430"/>
        <end position="453"/>
    </location>
</feature>
<proteinExistence type="predicted"/>
<evidence type="ECO:0000256" key="4">
    <source>
        <dbReference type="ARBA" id="ARBA00022597"/>
    </source>
</evidence>
<keyword evidence="7 12" id="KW-0812">Transmembrane</keyword>
<keyword evidence="5" id="KW-0808">Transferase</keyword>
<reference evidence="15 16" key="1">
    <citation type="journal article" date="2015" name="Genome Announc.">
        <title>Expanding the biotechnology potential of lactobacilli through comparative genomics of 213 strains and associated genera.</title>
        <authorList>
            <person name="Sun Z."/>
            <person name="Harris H.M."/>
            <person name="McCann A."/>
            <person name="Guo C."/>
            <person name="Argimon S."/>
            <person name="Zhang W."/>
            <person name="Yang X."/>
            <person name="Jeffery I.B."/>
            <person name="Cooney J.C."/>
            <person name="Kagawa T.F."/>
            <person name="Liu W."/>
            <person name="Song Y."/>
            <person name="Salvetti E."/>
            <person name="Wrobel A."/>
            <person name="Rasinkangas P."/>
            <person name="Parkhill J."/>
            <person name="Rea M.C."/>
            <person name="O'Sullivan O."/>
            <person name="Ritari J."/>
            <person name="Douillard F.P."/>
            <person name="Paul Ross R."/>
            <person name="Yang R."/>
            <person name="Briner A.E."/>
            <person name="Felis G.E."/>
            <person name="de Vos W.M."/>
            <person name="Barrangou R."/>
            <person name="Klaenhammer T.R."/>
            <person name="Caufield P.W."/>
            <person name="Cui Y."/>
            <person name="Zhang H."/>
            <person name="O'Toole P.W."/>
        </authorList>
    </citation>
    <scope>NUCLEOTIDE SEQUENCE [LARGE SCALE GENOMIC DNA]</scope>
    <source>
        <strain evidence="15 16">DSM 13238</strain>
    </source>
</reference>
<feature type="active site" description="Phosphocysteine intermediate; for EIIB activity" evidence="11">
    <location>
        <position position="26"/>
    </location>
</feature>
<feature type="transmembrane region" description="Helical" evidence="12">
    <location>
        <begin position="184"/>
        <end position="204"/>
    </location>
</feature>
<dbReference type="Pfam" id="PF02378">
    <property type="entry name" value="PTS_EIIC"/>
    <property type="match status" value="1"/>
</dbReference>
<protein>
    <submittedName>
        <fullName evidence="15">PTS system beta-glucoside-specific EIIBCA component</fullName>
    </submittedName>
</protein>
<evidence type="ECO:0000256" key="6">
    <source>
        <dbReference type="ARBA" id="ARBA00022683"/>
    </source>
</evidence>
<feature type="transmembrane region" description="Helical" evidence="12">
    <location>
        <begin position="109"/>
        <end position="134"/>
    </location>
</feature>
<feature type="transmembrane region" description="Helical" evidence="12">
    <location>
        <begin position="224"/>
        <end position="241"/>
    </location>
</feature>
<dbReference type="GO" id="GO:0016301">
    <property type="term" value="F:kinase activity"/>
    <property type="evidence" value="ECO:0007669"/>
    <property type="project" value="UniProtKB-KW"/>
</dbReference>
<keyword evidence="3" id="KW-1003">Cell membrane</keyword>
<dbReference type="FunFam" id="3.30.1360.60:FF:000001">
    <property type="entry name" value="PTS system glucose-specific IIBC component PtsG"/>
    <property type="match status" value="1"/>
</dbReference>
<gene>
    <name evidence="15" type="ORF">FD33_GL001410</name>
</gene>
<dbReference type="SUPFAM" id="SSF55604">
    <property type="entry name" value="Glucose permease domain IIB"/>
    <property type="match status" value="1"/>
</dbReference>
<evidence type="ECO:0000313" key="15">
    <source>
        <dbReference type="EMBL" id="KRL31852.1"/>
    </source>
</evidence>
<dbReference type="GO" id="GO:0005886">
    <property type="term" value="C:plasma membrane"/>
    <property type="evidence" value="ECO:0007669"/>
    <property type="project" value="UniProtKB-SubCell"/>
</dbReference>